<evidence type="ECO:0000313" key="4">
    <source>
        <dbReference type="Proteomes" id="UP000236884"/>
    </source>
</evidence>
<dbReference type="Pfam" id="PF05016">
    <property type="entry name" value="ParE_toxin"/>
    <property type="match status" value="1"/>
</dbReference>
<comment type="similarity">
    <text evidence="1">Belongs to the RelE toxin family.</text>
</comment>
<evidence type="ECO:0000256" key="2">
    <source>
        <dbReference type="ARBA" id="ARBA00022649"/>
    </source>
</evidence>
<dbReference type="InterPro" id="IPR051803">
    <property type="entry name" value="TA_system_RelE-like_toxin"/>
</dbReference>
<reference evidence="3 4" key="1">
    <citation type="submission" date="2015-08" db="EMBL/GenBank/DDBJ databases">
        <title>Investigation of the bacterial diversity of lava forest soil.</title>
        <authorList>
            <person name="Lee J.S."/>
        </authorList>
    </citation>
    <scope>NUCLEOTIDE SEQUENCE [LARGE SCALE GENOMIC DNA]</scope>
    <source>
        <strain evidence="3 4">GJW-30</strain>
    </source>
</reference>
<sequence>MPRVSLTLAARNDILSAMSWYQANAAEVVPQLTNALDTALKRIAENPKQFQVSAFSTRRALLRKFPYSVIFRETAHEVVVVAVYHMSRNPKALRRR</sequence>
<dbReference type="RefSeq" id="WP_096358398.1">
    <property type="nucleotide sequence ID" value="NZ_JAASRT010000001.1"/>
</dbReference>
<dbReference type="Gene3D" id="3.30.2310.20">
    <property type="entry name" value="RelE-like"/>
    <property type="match status" value="1"/>
</dbReference>
<dbReference type="OrthoDB" id="595470at2"/>
<evidence type="ECO:0000313" key="3">
    <source>
        <dbReference type="EMBL" id="BAT61742.1"/>
    </source>
</evidence>
<dbReference type="Proteomes" id="UP000236884">
    <property type="component" value="Chromosome"/>
</dbReference>
<keyword evidence="4" id="KW-1185">Reference proteome</keyword>
<dbReference type="InterPro" id="IPR007712">
    <property type="entry name" value="RelE/ParE_toxin"/>
</dbReference>
<keyword evidence="2" id="KW-1277">Toxin-antitoxin system</keyword>
<name>A0A0S3Q0S2_9BRAD</name>
<proteinExistence type="inferred from homology"/>
<protein>
    <submittedName>
        <fullName evidence="3">Toxin ParE2</fullName>
    </submittedName>
</protein>
<dbReference type="PANTHER" id="PTHR33755">
    <property type="entry name" value="TOXIN PARE1-RELATED"/>
    <property type="match status" value="1"/>
</dbReference>
<gene>
    <name evidence="3" type="primary">parE2</name>
    <name evidence="3" type="ORF">GJW-30_1_04303</name>
</gene>
<dbReference type="KEGG" id="vgo:GJW-30_1_04303"/>
<dbReference type="InterPro" id="IPR035093">
    <property type="entry name" value="RelE/ParE_toxin_dom_sf"/>
</dbReference>
<dbReference type="AlphaFoldDB" id="A0A0S3Q0S2"/>
<dbReference type="EMBL" id="AP014946">
    <property type="protein sequence ID" value="BAT61742.1"/>
    <property type="molecule type" value="Genomic_DNA"/>
</dbReference>
<dbReference type="PANTHER" id="PTHR33755:SF8">
    <property type="entry name" value="TOXIN PARE2"/>
    <property type="match status" value="1"/>
</dbReference>
<accession>A0A0S3Q0S2</accession>
<evidence type="ECO:0000256" key="1">
    <source>
        <dbReference type="ARBA" id="ARBA00006226"/>
    </source>
</evidence>
<organism evidence="3 4">
    <name type="scientific">Variibacter gotjawalensis</name>
    <dbReference type="NCBI Taxonomy" id="1333996"/>
    <lineage>
        <taxon>Bacteria</taxon>
        <taxon>Pseudomonadati</taxon>
        <taxon>Pseudomonadota</taxon>
        <taxon>Alphaproteobacteria</taxon>
        <taxon>Hyphomicrobiales</taxon>
        <taxon>Nitrobacteraceae</taxon>
        <taxon>Variibacter</taxon>
    </lineage>
</organism>